<sequence>MRILVTRPAAQAAATAARLRAAGHEAMIAPLVEVRPVRWTLPQGAFDALVATSANAFLAGMPVPLPDLPLYAVGKATATAARAAGFTDVRTGPGGGAAPLYRQMEAEGVRSALHLAGERVKDAAVPDALTLCRVTVYAAASRPLTAEARACLAAGGTDWTLLYSAAAAQQFAAECVRAGLDRTHLSAALLGAPPAGFPADWRRLVRARIPTEDALFAAAGLLCE</sequence>
<comment type="caution">
    <text evidence="2">The sequence shown here is derived from an EMBL/GenBank/DDBJ whole genome shotgun (WGS) entry which is preliminary data.</text>
</comment>
<dbReference type="Proteomes" id="UP000011717">
    <property type="component" value="Unassembled WGS sequence"/>
</dbReference>
<dbReference type="SUPFAM" id="SSF69618">
    <property type="entry name" value="HemD-like"/>
    <property type="match status" value="1"/>
</dbReference>
<gene>
    <name evidence="2" type="ORF">C725_0953</name>
</gene>
<feature type="domain" description="Tetrapyrrole biosynthesis uroporphyrinogen III synthase" evidence="1">
    <location>
        <begin position="14"/>
        <end position="191"/>
    </location>
</feature>
<evidence type="ECO:0000313" key="3">
    <source>
        <dbReference type="Proteomes" id="UP000011717"/>
    </source>
</evidence>
<dbReference type="RefSeq" id="WP_008600479.1">
    <property type="nucleotide sequence ID" value="NZ_AMRV01000002.1"/>
</dbReference>
<dbReference type="Gene3D" id="3.40.50.10090">
    <property type="match status" value="1"/>
</dbReference>
<organism evidence="2 3">
    <name type="scientific">Pacificimonas flava</name>
    <dbReference type="NCBI Taxonomy" id="1234595"/>
    <lineage>
        <taxon>Bacteria</taxon>
        <taxon>Pseudomonadati</taxon>
        <taxon>Pseudomonadota</taxon>
        <taxon>Alphaproteobacteria</taxon>
        <taxon>Sphingomonadales</taxon>
        <taxon>Sphingosinicellaceae</taxon>
        <taxon>Pacificimonas</taxon>
    </lineage>
</organism>
<protein>
    <submittedName>
        <fullName evidence="2">Uroporphyrinogen-III synthase</fullName>
    </submittedName>
</protein>
<dbReference type="Pfam" id="PF02602">
    <property type="entry name" value="HEM4"/>
    <property type="match status" value="1"/>
</dbReference>
<dbReference type="InterPro" id="IPR036108">
    <property type="entry name" value="4pyrrol_syn_uPrphyn_synt_sf"/>
</dbReference>
<name>M2TQE0_9SPHN</name>
<accession>M2TQE0</accession>
<reference evidence="2 3" key="1">
    <citation type="journal article" date="2013" name="Genome Announc.">
        <title>Draft Genome Sequence of Strain JLT2015T, Belonging to the Family Sphingomonadaceae of the Alphaproteobacteria.</title>
        <authorList>
            <person name="Tang K."/>
            <person name="Liu K."/>
            <person name="Li S."/>
            <person name="Jiao N."/>
        </authorList>
    </citation>
    <scope>NUCLEOTIDE SEQUENCE [LARGE SCALE GENOMIC DNA]</scope>
    <source>
        <strain evidence="2 3">JLT2015</strain>
    </source>
</reference>
<evidence type="ECO:0000259" key="1">
    <source>
        <dbReference type="Pfam" id="PF02602"/>
    </source>
</evidence>
<proteinExistence type="predicted"/>
<dbReference type="EMBL" id="AMRV01000002">
    <property type="protein sequence ID" value="EMD83981.1"/>
    <property type="molecule type" value="Genomic_DNA"/>
</dbReference>
<dbReference type="OrthoDB" id="7424801at2"/>
<dbReference type="GO" id="GO:0033014">
    <property type="term" value="P:tetrapyrrole biosynthetic process"/>
    <property type="evidence" value="ECO:0007669"/>
    <property type="project" value="InterPro"/>
</dbReference>
<dbReference type="GO" id="GO:0004852">
    <property type="term" value="F:uroporphyrinogen-III synthase activity"/>
    <property type="evidence" value="ECO:0007669"/>
    <property type="project" value="InterPro"/>
</dbReference>
<dbReference type="InterPro" id="IPR003754">
    <property type="entry name" value="4pyrrol_synth_uPrphyn_synth"/>
</dbReference>
<keyword evidence="3" id="KW-1185">Reference proteome</keyword>
<dbReference type="AlphaFoldDB" id="M2TQE0"/>
<evidence type="ECO:0000313" key="2">
    <source>
        <dbReference type="EMBL" id="EMD83981.1"/>
    </source>
</evidence>